<proteinExistence type="predicted"/>
<dbReference type="NCBIfam" id="NF047580">
    <property type="entry name" value="BPSS1187_fam"/>
    <property type="match status" value="1"/>
</dbReference>
<keyword evidence="1" id="KW-0472">Membrane</keyword>
<evidence type="ECO:0000256" key="1">
    <source>
        <dbReference type="SAM" id="Phobius"/>
    </source>
</evidence>
<evidence type="ECO:0008006" key="4">
    <source>
        <dbReference type="Google" id="ProtNLM"/>
    </source>
</evidence>
<evidence type="ECO:0000313" key="3">
    <source>
        <dbReference type="Proteomes" id="UP000280008"/>
    </source>
</evidence>
<dbReference type="Gene3D" id="3.40.50.1820">
    <property type="entry name" value="alpha/beta hydrolase"/>
    <property type="match status" value="1"/>
</dbReference>
<dbReference type="Proteomes" id="UP000280008">
    <property type="component" value="Unassembled WGS sequence"/>
</dbReference>
<organism evidence="2 3">
    <name type="scientific">Frondihabitans australicus</name>
    <dbReference type="NCBI Taxonomy" id="386892"/>
    <lineage>
        <taxon>Bacteria</taxon>
        <taxon>Bacillati</taxon>
        <taxon>Actinomycetota</taxon>
        <taxon>Actinomycetes</taxon>
        <taxon>Micrococcales</taxon>
        <taxon>Microbacteriaceae</taxon>
        <taxon>Frondihabitans</taxon>
    </lineage>
</organism>
<dbReference type="SUPFAM" id="SSF53474">
    <property type="entry name" value="alpha/beta-Hydrolases"/>
    <property type="match status" value="1"/>
</dbReference>
<keyword evidence="1" id="KW-1133">Transmembrane helix</keyword>
<comment type="caution">
    <text evidence="2">The sequence shown here is derived from an EMBL/GenBank/DDBJ whole genome shotgun (WGS) entry which is preliminary data.</text>
</comment>
<name>A0A495IKP4_9MICO</name>
<sequence length="335" mass="36513">MARPGARVRTATLVAVCVSAILLFCIVAVVTNHGSSPAKPTASPSALGDGWLSFRLPDARRALLKPDQMNLAKAAQEPGPGTSLLVFLPATGERPLGYREFLRTASAEGFSVLGLDYWNIGPSVTRTCLGDARCYGEVQQNRFTGADPSRFSRIGPENSILDRLHDSLTYLEQHDPAGDWSQYVHGTTIDWSRIVLAGHSQGGGEAGFISHLHEVQGVLMFSSPVETYGRVSARWLDHPGATPRSRLYAFDDVHDVYHARIVGSWRRLHLGHEVRGDVPTGSHALLSTRVLGTPLQTHGRSVNDRTPLRPDGEPVFAPTWRWMLEQVGGRDDAAA</sequence>
<protein>
    <recommendedName>
        <fullName evidence="4">Alpha/beta hydrolase family protein</fullName>
    </recommendedName>
</protein>
<dbReference type="EMBL" id="RBKS01000001">
    <property type="protein sequence ID" value="RKR76513.1"/>
    <property type="molecule type" value="Genomic_DNA"/>
</dbReference>
<dbReference type="InterPro" id="IPR029058">
    <property type="entry name" value="AB_hydrolase_fold"/>
</dbReference>
<dbReference type="RefSeq" id="WP_170160005.1">
    <property type="nucleotide sequence ID" value="NZ_RBKS01000001.1"/>
</dbReference>
<keyword evidence="3" id="KW-1185">Reference proteome</keyword>
<dbReference type="InterPro" id="IPR058180">
    <property type="entry name" value="BPSS1187-like"/>
</dbReference>
<gene>
    <name evidence="2" type="ORF">C8E83_3690</name>
</gene>
<evidence type="ECO:0000313" key="2">
    <source>
        <dbReference type="EMBL" id="RKR76513.1"/>
    </source>
</evidence>
<dbReference type="AlphaFoldDB" id="A0A495IKP4"/>
<feature type="transmembrane region" description="Helical" evidence="1">
    <location>
        <begin position="12"/>
        <end position="31"/>
    </location>
</feature>
<reference evidence="2 3" key="1">
    <citation type="submission" date="2018-10" db="EMBL/GenBank/DDBJ databases">
        <title>Sequencing the genomes of 1000 actinobacteria strains.</title>
        <authorList>
            <person name="Klenk H.-P."/>
        </authorList>
    </citation>
    <scope>NUCLEOTIDE SEQUENCE [LARGE SCALE GENOMIC DNA]</scope>
    <source>
        <strain evidence="2 3">DSM 17894</strain>
    </source>
</reference>
<keyword evidence="1" id="KW-0812">Transmembrane</keyword>
<accession>A0A495IKP4</accession>